<dbReference type="EMBL" id="FOGC01000009">
    <property type="protein sequence ID" value="SEQ97864.1"/>
    <property type="molecule type" value="Genomic_DNA"/>
</dbReference>
<dbReference type="STRING" id="988801.SAMN05216522_109109"/>
<evidence type="ECO:0000313" key="2">
    <source>
        <dbReference type="EMBL" id="SEQ97864.1"/>
    </source>
</evidence>
<feature type="transmembrane region" description="Helical" evidence="1">
    <location>
        <begin position="6"/>
        <end position="22"/>
    </location>
</feature>
<dbReference type="RefSeq" id="WP_092677001.1">
    <property type="nucleotide sequence ID" value="NZ_FOGC01000009.1"/>
</dbReference>
<name>A0A1H9KFC8_9GAMM</name>
<keyword evidence="1" id="KW-1133">Transmembrane helix</keyword>
<protein>
    <submittedName>
        <fullName evidence="2">Uncharacterized protein</fullName>
    </submittedName>
</protein>
<evidence type="ECO:0000256" key="1">
    <source>
        <dbReference type="SAM" id="Phobius"/>
    </source>
</evidence>
<sequence length="115" mass="13466">MLKLKVIVPVMIIVCTAIWWLMPHFTEQDKAYYVSLYCLQPTGSDQQIQARMEQTVENNNQDYALKKRHFSPLLAKRIQDAWDRLTSDQQHQGQQRDKCAQLLSEKLNLPAPLPR</sequence>
<keyword evidence="3" id="KW-1185">Reference proteome</keyword>
<dbReference type="Proteomes" id="UP000242515">
    <property type="component" value="Unassembled WGS sequence"/>
</dbReference>
<organism evidence="2 3">
    <name type="scientific">Rosenbergiella nectarea</name>
    <dbReference type="NCBI Taxonomy" id="988801"/>
    <lineage>
        <taxon>Bacteria</taxon>
        <taxon>Pseudomonadati</taxon>
        <taxon>Pseudomonadota</taxon>
        <taxon>Gammaproteobacteria</taxon>
        <taxon>Enterobacterales</taxon>
        <taxon>Erwiniaceae</taxon>
        <taxon>Rosenbergiella</taxon>
    </lineage>
</organism>
<dbReference type="AlphaFoldDB" id="A0A1H9KFC8"/>
<proteinExistence type="predicted"/>
<evidence type="ECO:0000313" key="3">
    <source>
        <dbReference type="Proteomes" id="UP000242515"/>
    </source>
</evidence>
<dbReference type="OrthoDB" id="9114396at2"/>
<reference evidence="3" key="1">
    <citation type="submission" date="2016-10" db="EMBL/GenBank/DDBJ databases">
        <authorList>
            <person name="Varghese N."/>
            <person name="Submissions S."/>
        </authorList>
    </citation>
    <scope>NUCLEOTIDE SEQUENCE [LARGE SCALE GENOMIC DNA]</scope>
    <source>
        <strain evidence="3">8N4</strain>
    </source>
</reference>
<keyword evidence="1" id="KW-0472">Membrane</keyword>
<gene>
    <name evidence="2" type="ORF">SAMN05216522_109109</name>
</gene>
<keyword evidence="1" id="KW-0812">Transmembrane</keyword>
<accession>A0A1H9KFC8</accession>